<evidence type="ECO:0000313" key="3">
    <source>
        <dbReference type="EMBL" id="AXK36140.1"/>
    </source>
</evidence>
<reference evidence="3 4" key="1">
    <citation type="submission" date="2018-07" db="EMBL/GenBank/DDBJ databases">
        <title>Draft genome of the type strain Streptomyces armeniacus ATCC 15676.</title>
        <authorList>
            <person name="Labana P."/>
            <person name="Gosse J.T."/>
            <person name="Boddy C.N."/>
        </authorList>
    </citation>
    <scope>NUCLEOTIDE SEQUENCE [LARGE SCALE GENOMIC DNA]</scope>
    <source>
        <strain evidence="3 4">ATCC 15676</strain>
    </source>
</reference>
<organism evidence="3 4">
    <name type="scientific">Streptomyces armeniacus</name>
    <dbReference type="NCBI Taxonomy" id="83291"/>
    <lineage>
        <taxon>Bacteria</taxon>
        <taxon>Bacillati</taxon>
        <taxon>Actinomycetota</taxon>
        <taxon>Actinomycetes</taxon>
        <taxon>Kitasatosporales</taxon>
        <taxon>Streptomycetaceae</taxon>
        <taxon>Streptomyces</taxon>
    </lineage>
</organism>
<dbReference type="AlphaFoldDB" id="A0A345XWX4"/>
<dbReference type="InterPro" id="IPR011990">
    <property type="entry name" value="TPR-like_helical_dom_sf"/>
</dbReference>
<dbReference type="SUPFAM" id="SSF48452">
    <property type="entry name" value="TPR-like"/>
    <property type="match status" value="1"/>
</dbReference>
<keyword evidence="4" id="KW-1185">Reference proteome</keyword>
<dbReference type="PROSITE" id="PS50005">
    <property type="entry name" value="TPR"/>
    <property type="match status" value="1"/>
</dbReference>
<evidence type="ECO:0000256" key="2">
    <source>
        <dbReference type="SAM" id="MobiDB-lite"/>
    </source>
</evidence>
<dbReference type="EMBL" id="CP031320">
    <property type="protein sequence ID" value="AXK36140.1"/>
    <property type="molecule type" value="Genomic_DNA"/>
</dbReference>
<sequence length="318" mass="34765">MTDDSAGVLLVRASRALQDCEFRLRCIGGEDGCLEPLAEARRHCDEAERRSAPDDAETAATLAVLRAAAATFALWHCVDAEACCDFDDDDGTLLNGMCEEDAEGVSRPLAEQAVEAARAALHVDPGDALVPLYLGHALTWSGDREGAVHAYEEALRRDPWDSCARAALMHLDALPDGERTLPDGESWDEARFTKPRPELSHGRHGFVLLRLCSWVDNNNPDSGYFLFDSFAAARAFADEALTGDNFDFEDGDDEEEGAFLYVHRPGQPVAEYDLGSRVRIGSDGEPDRIDWPEVPDPVPLESPLPPGRPLRIGGRTCF</sequence>
<dbReference type="Gene3D" id="1.25.40.10">
    <property type="entry name" value="Tetratricopeptide repeat domain"/>
    <property type="match status" value="1"/>
</dbReference>
<protein>
    <submittedName>
        <fullName evidence="3">Uncharacterized protein</fullName>
    </submittedName>
</protein>
<name>A0A345XWX4_9ACTN</name>
<gene>
    <name evidence="3" type="ORF">DVA86_29665</name>
</gene>
<keyword evidence="1" id="KW-0802">TPR repeat</keyword>
<feature type="repeat" description="TPR" evidence="1">
    <location>
        <begin position="128"/>
        <end position="161"/>
    </location>
</feature>
<dbReference type="InterPro" id="IPR019734">
    <property type="entry name" value="TPR_rpt"/>
</dbReference>
<feature type="compositionally biased region" description="Low complexity" evidence="2">
    <location>
        <begin position="309"/>
        <end position="318"/>
    </location>
</feature>
<feature type="region of interest" description="Disordered" evidence="2">
    <location>
        <begin position="296"/>
        <end position="318"/>
    </location>
</feature>
<accession>A0A345XWX4</accession>
<evidence type="ECO:0000256" key="1">
    <source>
        <dbReference type="PROSITE-ProRule" id="PRU00339"/>
    </source>
</evidence>
<feature type="compositionally biased region" description="Pro residues" evidence="2">
    <location>
        <begin position="296"/>
        <end position="308"/>
    </location>
</feature>
<proteinExistence type="predicted"/>
<evidence type="ECO:0000313" key="4">
    <source>
        <dbReference type="Proteomes" id="UP000254425"/>
    </source>
</evidence>
<dbReference type="Proteomes" id="UP000254425">
    <property type="component" value="Chromosome"/>
</dbReference>
<dbReference type="KEGG" id="sarm:DVA86_29665"/>
<dbReference type="RefSeq" id="WP_208882876.1">
    <property type="nucleotide sequence ID" value="NZ_CP031320.1"/>
</dbReference>